<keyword evidence="2" id="KW-0812">Transmembrane</keyword>
<keyword evidence="4" id="KW-1185">Reference proteome</keyword>
<feature type="compositionally biased region" description="Low complexity" evidence="1">
    <location>
        <begin position="429"/>
        <end position="439"/>
    </location>
</feature>
<dbReference type="KEGG" id="fcy:FRACYDRAFT_232157"/>
<organism evidence="3 4">
    <name type="scientific">Fragilariopsis cylindrus CCMP1102</name>
    <dbReference type="NCBI Taxonomy" id="635003"/>
    <lineage>
        <taxon>Eukaryota</taxon>
        <taxon>Sar</taxon>
        <taxon>Stramenopiles</taxon>
        <taxon>Ochrophyta</taxon>
        <taxon>Bacillariophyta</taxon>
        <taxon>Bacillariophyceae</taxon>
        <taxon>Bacillariophycidae</taxon>
        <taxon>Bacillariales</taxon>
        <taxon>Bacillariaceae</taxon>
        <taxon>Fragilariopsis</taxon>
    </lineage>
</organism>
<feature type="region of interest" description="Disordered" evidence="1">
    <location>
        <begin position="429"/>
        <end position="450"/>
    </location>
</feature>
<keyword evidence="2" id="KW-1133">Transmembrane helix</keyword>
<gene>
    <name evidence="3" type="ORF">FRACYDRAFT_232157</name>
</gene>
<feature type="compositionally biased region" description="Acidic residues" evidence="1">
    <location>
        <begin position="440"/>
        <end position="450"/>
    </location>
</feature>
<protein>
    <submittedName>
        <fullName evidence="3">Uncharacterized protein</fullName>
    </submittedName>
</protein>
<dbReference type="AlphaFoldDB" id="A0A1E7FV55"/>
<dbReference type="OrthoDB" id="218271at2759"/>
<evidence type="ECO:0000313" key="4">
    <source>
        <dbReference type="Proteomes" id="UP000095751"/>
    </source>
</evidence>
<evidence type="ECO:0000313" key="3">
    <source>
        <dbReference type="EMBL" id="OEU22005.1"/>
    </source>
</evidence>
<accession>A0A1E7FV55</accession>
<sequence length="539" mass="60483">MRPKEKTPVATPFSHKALTKRYFLCIVVLAAHAFKASMLFNLSMQSSLSPPNDEPNVQKRSALGSVLKPVQQSAHGPANRSAVGPLHQSASESANRSALGSVLKPVHRSANGSEPCALLFFGLAKEFKSTILPSIQKQIIQHNQHCDIFLHTYNTTEVPLNVRNGETGSSRMNVAEAYLLVTNNNAIDVDVDDHIIIESIDSFYNKREQDLNRTRKNFHKIFWGECCVSHDNMIKQWHSIEGAWDLMRAHEKKMLLPLHDNATSGSIHTNATYYKHVGIFRSDVFYITPIKVNDAVAVIPSFHSNFGYCDRLFIGEYKYARIWASKRFDFIPIFENQYMDIKNGYHSETLLKNMLNHYKVPVVKEQICFMRVRAGPRIMKGDCGEYPEFKTLEQRNKILSQHVDSASSTITIKDISTITTSTTKSKTATTTINDSSSLSSEDDVDDDNDDAPCVDKTGTFKVKGISGNKLTCKKVKKKNKCNEKGKNGKKLSELCPIRCKTFCDDDDNDNDNTALGDNTASEESNNNVATINSRERLLV</sequence>
<dbReference type="InParanoid" id="A0A1E7FV55"/>
<keyword evidence="2" id="KW-0472">Membrane</keyword>
<feature type="region of interest" description="Disordered" evidence="1">
    <location>
        <begin position="68"/>
        <end position="90"/>
    </location>
</feature>
<feature type="transmembrane region" description="Helical" evidence="2">
    <location>
        <begin position="21"/>
        <end position="42"/>
    </location>
</feature>
<reference evidence="3 4" key="1">
    <citation type="submission" date="2016-09" db="EMBL/GenBank/DDBJ databases">
        <title>Extensive genetic diversity and differential bi-allelic expression allows diatom success in the polar Southern Ocean.</title>
        <authorList>
            <consortium name="DOE Joint Genome Institute"/>
            <person name="Mock T."/>
            <person name="Otillar R.P."/>
            <person name="Strauss J."/>
            <person name="Dupont C."/>
            <person name="Frickenhaus S."/>
            <person name="Maumus F."/>
            <person name="Mcmullan M."/>
            <person name="Sanges R."/>
            <person name="Schmutz J."/>
            <person name="Toseland A."/>
            <person name="Valas R."/>
            <person name="Veluchamy A."/>
            <person name="Ward B.J."/>
            <person name="Allen A."/>
            <person name="Barry K."/>
            <person name="Falciatore A."/>
            <person name="Ferrante M."/>
            <person name="Fortunato A.E."/>
            <person name="Gloeckner G."/>
            <person name="Gruber A."/>
            <person name="Hipkin R."/>
            <person name="Janech M."/>
            <person name="Kroth P."/>
            <person name="Leese F."/>
            <person name="Lindquist E."/>
            <person name="Lyon B.R."/>
            <person name="Martin J."/>
            <person name="Mayer C."/>
            <person name="Parker M."/>
            <person name="Quesneville H."/>
            <person name="Raymond J."/>
            <person name="Uhlig C."/>
            <person name="Valentin K.U."/>
            <person name="Worden A.Z."/>
            <person name="Armbrust E.V."/>
            <person name="Bowler C."/>
            <person name="Green B."/>
            <person name="Moulton V."/>
            <person name="Van Oosterhout C."/>
            <person name="Grigoriev I."/>
        </authorList>
    </citation>
    <scope>NUCLEOTIDE SEQUENCE [LARGE SCALE GENOMIC DNA]</scope>
    <source>
        <strain evidence="3 4">CCMP1102</strain>
    </source>
</reference>
<evidence type="ECO:0000256" key="1">
    <source>
        <dbReference type="SAM" id="MobiDB-lite"/>
    </source>
</evidence>
<dbReference type="EMBL" id="KV784353">
    <property type="protein sequence ID" value="OEU22005.1"/>
    <property type="molecule type" value="Genomic_DNA"/>
</dbReference>
<evidence type="ECO:0000256" key="2">
    <source>
        <dbReference type="SAM" id="Phobius"/>
    </source>
</evidence>
<proteinExistence type="predicted"/>
<dbReference type="Proteomes" id="UP000095751">
    <property type="component" value="Unassembled WGS sequence"/>
</dbReference>
<name>A0A1E7FV55_9STRA</name>